<dbReference type="OrthoDB" id="1274115at2759"/>
<evidence type="ECO:0000313" key="3">
    <source>
        <dbReference type="EMBL" id="EKM54430.1"/>
    </source>
</evidence>
<sequence>MLRRASRQLIWLITGTSYGLGRDLTLAALRRGDKVIATSRARSFDELADLKAQGADILELDVTAPPEKLHEVAKGPPAAGLYASTKYAVRALAESLDNEIKPLGLRSICFELGYFRTTFLSTDHRGSEKARIADYSEVYEKVLPGLAARNGKQPGDPKKGVEVMLDVVRGEGIAAGKRVPFAVGLGSDYYNIVTDILDAKKRELEEWKEVTYSTDLPPDA</sequence>
<keyword evidence="4" id="KW-1185">Reference proteome</keyword>
<reference evidence="3 4" key="1">
    <citation type="journal article" date="2012" name="BMC Genomics">
        <title>Comparative genomics of the white-rot fungi, Phanerochaete carnosa and P. chrysosporium, to elucidate the genetic basis of the distinct wood types they colonize.</title>
        <authorList>
            <person name="Suzuki H."/>
            <person name="MacDonald J."/>
            <person name="Syed K."/>
            <person name="Salamov A."/>
            <person name="Hori C."/>
            <person name="Aerts A."/>
            <person name="Henrissat B."/>
            <person name="Wiebenga A."/>
            <person name="vanKuyk P.A."/>
            <person name="Barry K."/>
            <person name="Lindquist E."/>
            <person name="LaButti K."/>
            <person name="Lapidus A."/>
            <person name="Lucas S."/>
            <person name="Coutinho P."/>
            <person name="Gong Y."/>
            <person name="Samejima M."/>
            <person name="Mahadevan R."/>
            <person name="Abou-Zaid M."/>
            <person name="de Vries R.P."/>
            <person name="Igarashi K."/>
            <person name="Yadav J.S."/>
            <person name="Grigoriev I.V."/>
            <person name="Master E.R."/>
        </authorList>
    </citation>
    <scope>NUCLEOTIDE SEQUENCE [LARGE SCALE GENOMIC DNA]</scope>
    <source>
        <strain evidence="3 4">HHB-10118-sp</strain>
    </source>
</reference>
<name>K5W5L7_PHACS</name>
<dbReference type="HOGENOM" id="CLU_010194_2_9_1"/>
<keyword evidence="2" id="KW-0560">Oxidoreductase</keyword>
<dbReference type="PANTHER" id="PTHR43976">
    <property type="entry name" value="SHORT CHAIN DEHYDROGENASE"/>
    <property type="match status" value="1"/>
</dbReference>
<evidence type="ECO:0000313" key="4">
    <source>
        <dbReference type="Proteomes" id="UP000008370"/>
    </source>
</evidence>
<protein>
    <recommendedName>
        <fullName evidence="5">NAD(P)-binding domain-containing protein</fullName>
    </recommendedName>
</protein>
<dbReference type="RefSeq" id="XP_007397122.1">
    <property type="nucleotide sequence ID" value="XM_007397060.1"/>
</dbReference>
<dbReference type="GeneID" id="18912942"/>
<evidence type="ECO:0000256" key="2">
    <source>
        <dbReference type="ARBA" id="ARBA00023002"/>
    </source>
</evidence>
<dbReference type="Proteomes" id="UP000008370">
    <property type="component" value="Unassembled WGS sequence"/>
</dbReference>
<dbReference type="STRING" id="650164.K5W5L7"/>
<dbReference type="KEGG" id="pco:PHACADRAFT_210230"/>
<comment type="similarity">
    <text evidence="1">Belongs to the short-chain dehydrogenases/reductases (SDR) family.</text>
</comment>
<accession>K5W5L7</accession>
<dbReference type="InParanoid" id="K5W5L7"/>
<evidence type="ECO:0008006" key="5">
    <source>
        <dbReference type="Google" id="ProtNLM"/>
    </source>
</evidence>
<dbReference type="PANTHER" id="PTHR43976:SF16">
    <property type="entry name" value="SHORT-CHAIN DEHYDROGENASE_REDUCTASE FAMILY PROTEIN"/>
    <property type="match status" value="1"/>
</dbReference>
<gene>
    <name evidence="3" type="ORF">PHACADRAFT_210230</name>
</gene>
<proteinExistence type="inferred from homology"/>
<evidence type="ECO:0000256" key="1">
    <source>
        <dbReference type="ARBA" id="ARBA00006484"/>
    </source>
</evidence>
<dbReference type="SUPFAM" id="SSF51735">
    <property type="entry name" value="NAD(P)-binding Rossmann-fold domains"/>
    <property type="match status" value="1"/>
</dbReference>
<dbReference type="AlphaFoldDB" id="K5W5L7"/>
<dbReference type="Gene3D" id="3.40.50.720">
    <property type="entry name" value="NAD(P)-binding Rossmann-like Domain"/>
    <property type="match status" value="2"/>
</dbReference>
<dbReference type="InterPro" id="IPR036291">
    <property type="entry name" value="NAD(P)-bd_dom_sf"/>
</dbReference>
<dbReference type="InterPro" id="IPR051911">
    <property type="entry name" value="SDR_oxidoreductase"/>
</dbReference>
<dbReference type="EMBL" id="JH930473">
    <property type="protein sequence ID" value="EKM54430.1"/>
    <property type="molecule type" value="Genomic_DNA"/>
</dbReference>
<dbReference type="GO" id="GO:0016491">
    <property type="term" value="F:oxidoreductase activity"/>
    <property type="evidence" value="ECO:0007669"/>
    <property type="project" value="UniProtKB-KW"/>
</dbReference>
<organism evidence="3 4">
    <name type="scientific">Phanerochaete carnosa (strain HHB-10118-sp)</name>
    <name type="common">White-rot fungus</name>
    <name type="synonym">Peniophora carnosa</name>
    <dbReference type="NCBI Taxonomy" id="650164"/>
    <lineage>
        <taxon>Eukaryota</taxon>
        <taxon>Fungi</taxon>
        <taxon>Dikarya</taxon>
        <taxon>Basidiomycota</taxon>
        <taxon>Agaricomycotina</taxon>
        <taxon>Agaricomycetes</taxon>
        <taxon>Polyporales</taxon>
        <taxon>Phanerochaetaceae</taxon>
        <taxon>Phanerochaete</taxon>
    </lineage>
</organism>